<gene>
    <name evidence="1" type="ORF">LCGC14_2788110</name>
</gene>
<proteinExistence type="predicted"/>
<accession>A0A0F8ZDG3</accession>
<sequence length="114" mass="12564">MRKLLFTLVALFGIVLSGYTQNPVKISALPAGSSLTTGDLFVLVQSGTTKKLQYLYIANVISDTANVLRTELPPLWRTDIADTADVLRVEIAEASTIDTAWARFNKYAILKFIN</sequence>
<organism evidence="1">
    <name type="scientific">marine sediment metagenome</name>
    <dbReference type="NCBI Taxonomy" id="412755"/>
    <lineage>
        <taxon>unclassified sequences</taxon>
        <taxon>metagenomes</taxon>
        <taxon>ecological metagenomes</taxon>
    </lineage>
</organism>
<reference evidence="1" key="1">
    <citation type="journal article" date="2015" name="Nature">
        <title>Complex archaea that bridge the gap between prokaryotes and eukaryotes.</title>
        <authorList>
            <person name="Spang A."/>
            <person name="Saw J.H."/>
            <person name="Jorgensen S.L."/>
            <person name="Zaremba-Niedzwiedzka K."/>
            <person name="Martijn J."/>
            <person name="Lind A.E."/>
            <person name="van Eijk R."/>
            <person name="Schleper C."/>
            <person name="Guy L."/>
            <person name="Ettema T.J."/>
        </authorList>
    </citation>
    <scope>NUCLEOTIDE SEQUENCE</scope>
</reference>
<evidence type="ECO:0000313" key="1">
    <source>
        <dbReference type="EMBL" id="KKK83965.1"/>
    </source>
</evidence>
<protein>
    <submittedName>
        <fullName evidence="1">Uncharacterized protein</fullName>
    </submittedName>
</protein>
<name>A0A0F8ZDG3_9ZZZZ</name>
<comment type="caution">
    <text evidence="1">The sequence shown here is derived from an EMBL/GenBank/DDBJ whole genome shotgun (WGS) entry which is preliminary data.</text>
</comment>
<dbReference type="AlphaFoldDB" id="A0A0F8ZDG3"/>
<dbReference type="EMBL" id="LAZR01051984">
    <property type="protein sequence ID" value="KKK83965.1"/>
    <property type="molecule type" value="Genomic_DNA"/>
</dbReference>